<dbReference type="Proteomes" id="UP000221165">
    <property type="component" value="Unassembled WGS sequence"/>
</dbReference>
<feature type="non-terminal residue" evidence="2">
    <location>
        <position position="60"/>
    </location>
</feature>
<evidence type="ECO:0000313" key="2">
    <source>
        <dbReference type="EMBL" id="PHJ15964.1"/>
    </source>
</evidence>
<dbReference type="EMBL" id="MIGC01006931">
    <property type="protein sequence ID" value="PHJ15964.1"/>
    <property type="molecule type" value="Genomic_DNA"/>
</dbReference>
<feature type="non-terminal residue" evidence="2">
    <location>
        <position position="1"/>
    </location>
</feature>
<reference evidence="2 3" key="1">
    <citation type="journal article" date="2017" name="Int. J. Parasitol.">
        <title>The genome of the protozoan parasite Cystoisospora suis and a reverse vaccinology approach to identify vaccine candidates.</title>
        <authorList>
            <person name="Palmieri N."/>
            <person name="Shrestha A."/>
            <person name="Ruttkowski B."/>
            <person name="Beck T."/>
            <person name="Vogl C."/>
            <person name="Tomley F."/>
            <person name="Blake D.P."/>
            <person name="Joachim A."/>
        </authorList>
    </citation>
    <scope>NUCLEOTIDE SEQUENCE [LARGE SCALE GENOMIC DNA]</scope>
    <source>
        <strain evidence="2 3">Wien I</strain>
    </source>
</reference>
<protein>
    <submittedName>
        <fullName evidence="2">Uncharacterized protein</fullName>
    </submittedName>
</protein>
<feature type="region of interest" description="Disordered" evidence="1">
    <location>
        <begin position="39"/>
        <end position="60"/>
    </location>
</feature>
<sequence>SPAAALQGSALNQKTHFAMLRDSRGGLTQTVRGTWTLCFPQGRGHSGERPRRPRPCGQES</sequence>
<evidence type="ECO:0000313" key="3">
    <source>
        <dbReference type="Proteomes" id="UP000221165"/>
    </source>
</evidence>
<keyword evidence="3" id="KW-1185">Reference proteome</keyword>
<accession>A0A2C6KHU4</accession>
<comment type="caution">
    <text evidence="2">The sequence shown here is derived from an EMBL/GenBank/DDBJ whole genome shotgun (WGS) entry which is preliminary data.</text>
</comment>
<name>A0A2C6KHU4_9APIC</name>
<gene>
    <name evidence="2" type="ORF">CSUI_010223</name>
</gene>
<dbReference type="VEuPathDB" id="ToxoDB:CSUI_010223"/>
<evidence type="ECO:0000256" key="1">
    <source>
        <dbReference type="SAM" id="MobiDB-lite"/>
    </source>
</evidence>
<dbReference type="RefSeq" id="XP_067917696.1">
    <property type="nucleotide sequence ID" value="XM_068070328.1"/>
</dbReference>
<dbReference type="AlphaFoldDB" id="A0A2C6KHU4"/>
<dbReference type="GeneID" id="94433539"/>
<proteinExistence type="predicted"/>
<organism evidence="2 3">
    <name type="scientific">Cystoisospora suis</name>
    <dbReference type="NCBI Taxonomy" id="483139"/>
    <lineage>
        <taxon>Eukaryota</taxon>
        <taxon>Sar</taxon>
        <taxon>Alveolata</taxon>
        <taxon>Apicomplexa</taxon>
        <taxon>Conoidasida</taxon>
        <taxon>Coccidia</taxon>
        <taxon>Eucoccidiorida</taxon>
        <taxon>Eimeriorina</taxon>
        <taxon>Sarcocystidae</taxon>
        <taxon>Cystoisospora</taxon>
    </lineage>
</organism>